<evidence type="ECO:0000256" key="1">
    <source>
        <dbReference type="ARBA" id="ARBA00022527"/>
    </source>
</evidence>
<feature type="repeat" description="ANK" evidence="6">
    <location>
        <begin position="423"/>
        <end position="456"/>
    </location>
</feature>
<dbReference type="PANTHER" id="PTHR24173">
    <property type="entry name" value="ANKYRIN REPEAT CONTAINING"/>
    <property type="match status" value="1"/>
</dbReference>
<feature type="repeat" description="ANK" evidence="6">
    <location>
        <begin position="253"/>
        <end position="286"/>
    </location>
</feature>
<reference evidence="10" key="1">
    <citation type="submission" date="2023-04" db="EMBL/GenBank/DDBJ databases">
        <title>Phytophthora fragariaefolia NBRC 109709.</title>
        <authorList>
            <person name="Ichikawa N."/>
            <person name="Sato H."/>
            <person name="Tonouchi N."/>
        </authorList>
    </citation>
    <scope>NUCLEOTIDE SEQUENCE</scope>
    <source>
        <strain evidence="10">NBRC 109709</strain>
    </source>
</reference>
<dbReference type="GO" id="GO:0004674">
    <property type="term" value="F:protein serine/threonine kinase activity"/>
    <property type="evidence" value="ECO:0007669"/>
    <property type="project" value="UniProtKB-KW"/>
</dbReference>
<evidence type="ECO:0000256" key="8">
    <source>
        <dbReference type="SAM" id="MobiDB-lite"/>
    </source>
</evidence>
<dbReference type="SMART" id="SM00248">
    <property type="entry name" value="ANK"/>
    <property type="match status" value="25"/>
</dbReference>
<dbReference type="PANTHER" id="PTHR24173:SF74">
    <property type="entry name" value="ANKYRIN REPEAT DOMAIN-CONTAINING PROTEIN 16"/>
    <property type="match status" value="1"/>
</dbReference>
<dbReference type="InterPro" id="IPR008271">
    <property type="entry name" value="Ser/Thr_kinase_AS"/>
</dbReference>
<dbReference type="PROSITE" id="PS00107">
    <property type="entry name" value="PROTEIN_KINASE_ATP"/>
    <property type="match status" value="1"/>
</dbReference>
<keyword evidence="2" id="KW-0677">Repeat</keyword>
<feature type="repeat" description="ANK" evidence="6">
    <location>
        <begin position="523"/>
        <end position="556"/>
    </location>
</feature>
<sequence length="1803" mass="199105">MKRLRLLVKRGDPRDKEQELDWAVGEGQLDVVRFLVEDCDVDVDVQDHKGATALMRAAREDHLGVVQFLALNCGAVVDVKDEDGATALMIAARKGYINVVRFLVNDCGADVSTKDNDGDTALTWAAVQSQLRVMGFLMKECGANLNGDDFRKATAVVLTSHEAHLDAVRFLVEDCGANVNVKDKDGDTALIRAARVGHLNVVRFLVAACDADVNENGKDGAIALIAAAREGHVDVVQFLANDCSANINQKDDNGSTVLMRATRGGYLDVVRILVEDCGANINVMDKERNTALIWASQHDHLSIVRFLVTACGANVNMKGKHGSTPLIRAAGEGHLDVVRFLVKDCGAYVNSKNFYGDTALVVAAREGHLDVVRSLVKDRDPNINVVDKYGDTALMRAAGYGRLDIVRFLIKDCDADVNVKDEDGGTALMWAASFGHLDVVRYLVQNCGADVNVKDKDGVTALMRAAHDNNILRFLVKHGNADANVKTNYGDTTLMISAANGQLDIVTFLAKHCDADVNVKNDIGVTALMVAAGNGHLDVVQFLVQNCGADVNIENEDGTALMRAAFNVHLDVVIFLVKHCDADVNVKNNCGETALMTATCHRHLDVVTFLVKHCDADVNVKNNIGETSLMSAAGDGRLDVVQVLVQNCGTDINVKSNSGVTALMMAANNGHINVVMFLVDTCGAHVNMKDKYGDSALIAAAHKGHLDVVRSLVTACCTNVNIKGKNGSTALMRAAREGHLDVVRFLVKHCDADVNVTDINGSTAMMRAAERGSLNVVRLLVEESDTNVNAMDNYGNTALMMAADIGYLDLVQFLMKNGGTDVNAKNNNGRTAIRMAADHGHDDIVRVLKSFVLPEYQASTMDARHGSSHNELAVKISSSSYIPPIELEVDTIIEQQNAGGDFQAKWLDADAVIKLFIPDAAHSTLEQEVHVWHQLRHPNVLKLYGVCQAGPSVNFFVCECASPGSLAAYVEGYSFYGFEKPPLMWKYLHEAALGLEYLHEREIVHGDLRCSNILVGSDGLAKLSNFGLARVTKKSSVVSDAIGSMRWQAPEVLEGKAPSCESDIYSFGMCILEAESGKIPWSRDDTASAREKKMKWNANDQEIISSDGNNPSTYPTFFVAHFPFFVRRSRELVWQMCRKEPHKRPNLSSIVYTLERLSVEESLDSSQLELEPASTFDDYLSGEMTDLWQKLQRCVSESDNDEFHLLFERFKRIYHRLQESEQSESLLRQFYSLLMDAYRTVNMTPEETRLLRLTSTRVTTTSLYSFRWRVDTLLASLGESVSEEREASLWQQHREEADEFVAGITDIALLLQRLTSVEEKTAFLQNLKAELESSLDKYTVQQRDIMKGTHDEIESRLKAVGDVEKLTPEWFIPWYELIVDKGGHLGTGGFGSVCRGRWLDSEVVVKEVLLPGSAQVSIWHNSYDSLLPSATEETPSNPEIADKRAKARAMFRREADIWFRFSHPHVVRLFGACHIGRPFFVCEYATHGTLDNYLRKHPDELWKKLREAALGVQYLHARGVVHGDLKGNNIVIGSDRKAKVTDFGLSSSSDSESNSLISGAWHWVAPECLVDKDSEQAEVTPTVESDVYSLGMCIVEAMRIVEAARSGKPSRGCLPWGILDNPVVKYHISRGKLPPRPECTDDQWELVLRMCSWNPKKRIKISTVVDELERLAKATTVTTTPAEQVTDTTYAESAAFARHLLARWQETEDHNSSLVVLYVSLWDQCEHVHHQILEADGDVACCNAFHSLISEAQASTLKLPSMKEDMISLTEITMRGYALQPSFSRSQRNTTSTSSSIDALPSK</sequence>
<keyword evidence="11" id="KW-1185">Reference proteome</keyword>
<dbReference type="Pfam" id="PF00023">
    <property type="entry name" value="Ank"/>
    <property type="match status" value="3"/>
</dbReference>
<dbReference type="InterPro" id="IPR011009">
    <property type="entry name" value="Kinase-like_dom_sf"/>
</dbReference>
<feature type="repeat" description="ANK" evidence="6">
    <location>
        <begin position="658"/>
        <end position="691"/>
    </location>
</feature>
<feature type="repeat" description="ANK" evidence="6">
    <location>
        <begin position="726"/>
        <end position="749"/>
    </location>
</feature>
<keyword evidence="3 7" id="KW-0547">Nucleotide-binding</keyword>
<dbReference type="Gene3D" id="1.10.510.10">
    <property type="entry name" value="Transferase(Phosphotransferase) domain 1"/>
    <property type="match status" value="2"/>
</dbReference>
<dbReference type="SUPFAM" id="SSF48403">
    <property type="entry name" value="Ankyrin repeat"/>
    <property type="match status" value="3"/>
</dbReference>
<name>A0A9W6TRJ1_9STRA</name>
<dbReference type="InterPro" id="IPR008266">
    <property type="entry name" value="Tyr_kinase_AS"/>
</dbReference>
<dbReference type="InterPro" id="IPR002110">
    <property type="entry name" value="Ankyrin_rpt"/>
</dbReference>
<dbReference type="PROSITE" id="PS00108">
    <property type="entry name" value="PROTEIN_KINASE_ST"/>
    <property type="match status" value="1"/>
</dbReference>
<dbReference type="InterPro" id="IPR001245">
    <property type="entry name" value="Ser-Thr/Tyr_kinase_cat_dom"/>
</dbReference>
<dbReference type="SMART" id="SM00220">
    <property type="entry name" value="S_TKc"/>
    <property type="match status" value="2"/>
</dbReference>
<dbReference type="OrthoDB" id="65344at2759"/>
<evidence type="ECO:0000259" key="9">
    <source>
        <dbReference type="PROSITE" id="PS50011"/>
    </source>
</evidence>
<feature type="repeat" description="ANK" evidence="6">
    <location>
        <begin position="355"/>
        <end position="388"/>
    </location>
</feature>
<dbReference type="GO" id="GO:0005524">
    <property type="term" value="F:ATP binding"/>
    <property type="evidence" value="ECO:0007669"/>
    <property type="project" value="UniProtKB-UniRule"/>
</dbReference>
<dbReference type="PROSITE" id="PS00109">
    <property type="entry name" value="PROTEIN_KINASE_TYR"/>
    <property type="match status" value="1"/>
</dbReference>
<feature type="repeat" description="ANK" evidence="6">
    <location>
        <begin position="321"/>
        <end position="343"/>
    </location>
</feature>
<dbReference type="InterPro" id="IPR036770">
    <property type="entry name" value="Ankyrin_rpt-contain_sf"/>
</dbReference>
<keyword evidence="1" id="KW-0418">Kinase</keyword>
<keyword evidence="1" id="KW-0808">Transferase</keyword>
<dbReference type="Proteomes" id="UP001165121">
    <property type="component" value="Unassembled WGS sequence"/>
</dbReference>
<evidence type="ECO:0000313" key="11">
    <source>
        <dbReference type="Proteomes" id="UP001165121"/>
    </source>
</evidence>
<dbReference type="Gene3D" id="3.30.200.20">
    <property type="entry name" value="Phosphorylase Kinase, domain 1"/>
    <property type="match status" value="1"/>
</dbReference>
<dbReference type="Gene3D" id="1.25.40.20">
    <property type="entry name" value="Ankyrin repeat-containing domain"/>
    <property type="match status" value="10"/>
</dbReference>
<feature type="domain" description="Protein kinase" evidence="9">
    <location>
        <begin position="887"/>
        <end position="1157"/>
    </location>
</feature>
<feature type="repeat" description="ANK" evidence="6">
    <location>
        <begin position="83"/>
        <end position="116"/>
    </location>
</feature>
<comment type="caution">
    <text evidence="10">The sequence shown here is derived from an EMBL/GenBank/DDBJ whole genome shotgun (WGS) entry which is preliminary data.</text>
</comment>
<dbReference type="InterPro" id="IPR000719">
    <property type="entry name" value="Prot_kinase_dom"/>
</dbReference>
<evidence type="ECO:0000256" key="6">
    <source>
        <dbReference type="PROSITE-ProRule" id="PRU00023"/>
    </source>
</evidence>
<protein>
    <submittedName>
        <fullName evidence="10">Unnamed protein product</fullName>
    </submittedName>
</protein>
<dbReference type="PROSITE" id="PS50297">
    <property type="entry name" value="ANK_REP_REGION"/>
    <property type="match status" value="7"/>
</dbReference>
<accession>A0A9W6TRJ1</accession>
<feature type="region of interest" description="Disordered" evidence="8">
    <location>
        <begin position="1783"/>
        <end position="1803"/>
    </location>
</feature>
<dbReference type="PROSITE" id="PS50011">
    <property type="entry name" value="PROTEIN_KINASE_DOM"/>
    <property type="match status" value="2"/>
</dbReference>
<dbReference type="Pfam" id="PF07714">
    <property type="entry name" value="PK_Tyr_Ser-Thr"/>
    <property type="match status" value="1"/>
</dbReference>
<evidence type="ECO:0000256" key="5">
    <source>
        <dbReference type="ARBA" id="ARBA00023043"/>
    </source>
</evidence>
<feature type="domain" description="Protein kinase" evidence="9">
    <location>
        <begin position="1379"/>
        <end position="1671"/>
    </location>
</feature>
<dbReference type="Pfam" id="PF12796">
    <property type="entry name" value="Ank_2"/>
    <property type="match status" value="7"/>
</dbReference>
<dbReference type="PROSITE" id="PS50088">
    <property type="entry name" value="ANK_REPEAT"/>
    <property type="match status" value="10"/>
</dbReference>
<organism evidence="10 11">
    <name type="scientific">Phytophthora fragariaefolia</name>
    <dbReference type="NCBI Taxonomy" id="1490495"/>
    <lineage>
        <taxon>Eukaryota</taxon>
        <taxon>Sar</taxon>
        <taxon>Stramenopiles</taxon>
        <taxon>Oomycota</taxon>
        <taxon>Peronosporomycetes</taxon>
        <taxon>Peronosporales</taxon>
        <taxon>Peronosporaceae</taxon>
        <taxon>Phytophthora</taxon>
    </lineage>
</organism>
<gene>
    <name evidence="10" type="ORF">Pfra01_000170000</name>
</gene>
<keyword evidence="4 7" id="KW-0067">ATP-binding</keyword>
<dbReference type="SUPFAM" id="SSF56112">
    <property type="entry name" value="Protein kinase-like (PK-like)"/>
    <property type="match status" value="2"/>
</dbReference>
<evidence type="ECO:0000256" key="4">
    <source>
        <dbReference type="ARBA" id="ARBA00022840"/>
    </source>
</evidence>
<dbReference type="Pfam" id="PF00069">
    <property type="entry name" value="Pkinase"/>
    <property type="match status" value="1"/>
</dbReference>
<dbReference type="InterPro" id="IPR017441">
    <property type="entry name" value="Protein_kinase_ATP_BS"/>
</dbReference>
<keyword evidence="5 6" id="KW-0040">ANK repeat</keyword>
<feature type="repeat" description="ANK" evidence="6">
    <location>
        <begin position="794"/>
        <end position="818"/>
    </location>
</feature>
<evidence type="ECO:0000256" key="2">
    <source>
        <dbReference type="ARBA" id="ARBA00022737"/>
    </source>
</evidence>
<keyword evidence="1" id="KW-0723">Serine/threonine-protein kinase</keyword>
<feature type="compositionally biased region" description="Low complexity" evidence="8">
    <location>
        <begin position="1783"/>
        <end position="1796"/>
    </location>
</feature>
<proteinExistence type="predicted"/>
<evidence type="ECO:0000313" key="10">
    <source>
        <dbReference type="EMBL" id="GMF18645.1"/>
    </source>
</evidence>
<feature type="binding site" evidence="7">
    <location>
        <position position="1406"/>
    </location>
    <ligand>
        <name>ATP</name>
        <dbReference type="ChEBI" id="CHEBI:30616"/>
    </ligand>
</feature>
<dbReference type="EMBL" id="BSXT01000137">
    <property type="protein sequence ID" value="GMF18645.1"/>
    <property type="molecule type" value="Genomic_DNA"/>
</dbReference>
<evidence type="ECO:0000256" key="3">
    <source>
        <dbReference type="ARBA" id="ARBA00022741"/>
    </source>
</evidence>
<feature type="repeat" description="ANK" evidence="6">
    <location>
        <begin position="389"/>
        <end position="422"/>
    </location>
</feature>
<evidence type="ECO:0000256" key="7">
    <source>
        <dbReference type="PROSITE-ProRule" id="PRU10141"/>
    </source>
</evidence>